<evidence type="ECO:0000256" key="7">
    <source>
        <dbReference type="ARBA" id="ARBA00044047"/>
    </source>
</evidence>
<keyword evidence="3 9" id="KW-0547">Nucleotide-binding</keyword>
<dbReference type="SUPFAM" id="SSF54495">
    <property type="entry name" value="UBC-like"/>
    <property type="match status" value="1"/>
</dbReference>
<evidence type="ECO:0000256" key="6">
    <source>
        <dbReference type="ARBA" id="ARBA00043698"/>
    </source>
</evidence>
<dbReference type="GO" id="GO:0045116">
    <property type="term" value="P:protein neddylation"/>
    <property type="evidence" value="ECO:0007669"/>
    <property type="project" value="UniProtKB-ARBA"/>
</dbReference>
<gene>
    <name evidence="13" type="primary">LOC113518120</name>
</gene>
<dbReference type="PROSITE" id="PS00183">
    <property type="entry name" value="UBC_1"/>
    <property type="match status" value="1"/>
</dbReference>
<dbReference type="RefSeq" id="XP_026758690.1">
    <property type="nucleotide sequence ID" value="XM_026902889.3"/>
</dbReference>
<dbReference type="PROSITE" id="PS50127">
    <property type="entry name" value="UBC_2"/>
    <property type="match status" value="1"/>
</dbReference>
<keyword evidence="12" id="KW-1185">Reference proteome</keyword>
<keyword evidence="2" id="KW-0808">Transferase</keyword>
<dbReference type="EC" id="2.3.2.34" evidence="7"/>
<evidence type="ECO:0000256" key="5">
    <source>
        <dbReference type="ARBA" id="ARBA00022840"/>
    </source>
</evidence>
<comment type="catalytic activity">
    <reaction evidence="6">
        <text>[E1 NEDD8-activating enzyme]-S-[NEDD8 protein]-yl-L-cysteine + [E2 NEDD8-conjugating enzyme]-L-cysteine = [E1 NEDD8-activating enzyme]-L-cysteine + [E2 NEDD8-conjugating enzyme]-S-[NEDD8-protein]-yl-L-cysteine.</text>
        <dbReference type="EC" id="2.3.2.34"/>
    </reaction>
</comment>
<accession>A0A6J1WZL6</accession>
<reference evidence="13" key="1">
    <citation type="submission" date="2025-08" db="UniProtKB">
        <authorList>
            <consortium name="RefSeq"/>
        </authorList>
    </citation>
    <scope>IDENTIFICATION</scope>
    <source>
        <tissue evidence="13">Whole larvae</tissue>
    </source>
</reference>
<feature type="region of interest" description="Disordered" evidence="10">
    <location>
        <begin position="1"/>
        <end position="24"/>
    </location>
</feature>
<dbReference type="InterPro" id="IPR016135">
    <property type="entry name" value="UBQ-conjugating_enzyme/RWD"/>
</dbReference>
<dbReference type="InterPro" id="IPR000608">
    <property type="entry name" value="UBC"/>
</dbReference>
<keyword evidence="5 9" id="KW-0067">ATP-binding</keyword>
<dbReference type="GO" id="GO:0061654">
    <property type="term" value="F:NEDD8 conjugating enzyme activity"/>
    <property type="evidence" value="ECO:0007669"/>
    <property type="project" value="UniProtKB-EC"/>
</dbReference>
<dbReference type="Proteomes" id="UP001652740">
    <property type="component" value="Unplaced"/>
</dbReference>
<organism evidence="12 13">
    <name type="scientific">Galleria mellonella</name>
    <name type="common">Greater wax moth</name>
    <dbReference type="NCBI Taxonomy" id="7137"/>
    <lineage>
        <taxon>Eukaryota</taxon>
        <taxon>Metazoa</taxon>
        <taxon>Ecdysozoa</taxon>
        <taxon>Arthropoda</taxon>
        <taxon>Hexapoda</taxon>
        <taxon>Insecta</taxon>
        <taxon>Pterygota</taxon>
        <taxon>Neoptera</taxon>
        <taxon>Endopterygota</taxon>
        <taxon>Lepidoptera</taxon>
        <taxon>Glossata</taxon>
        <taxon>Ditrysia</taxon>
        <taxon>Pyraloidea</taxon>
        <taxon>Pyralidae</taxon>
        <taxon>Galleriinae</taxon>
        <taxon>Galleria</taxon>
    </lineage>
</organism>
<feature type="domain" description="UBC core" evidence="11">
    <location>
        <begin position="30"/>
        <end position="183"/>
    </location>
</feature>
<sequence>MITLNRKLKKEPSDTNTNSITSEPTRRISVRDKLLVKEVQEMNENLPVTCSVHFEDPNVLSDFILTVTPDEGYWLGGKFKFSIHVTDDYNMAPPKVKCLTRLWHPNINVDGDICLSLLRQTSIDEHGWAPTRRLKDVVWGLNSLFTDLLNFEDPLNIEAAEMYNKNKTEFQTKVQEYIAKNKR</sequence>
<dbReference type="OrthoDB" id="10249039at2759"/>
<evidence type="ECO:0000256" key="9">
    <source>
        <dbReference type="RuleBase" id="RU362109"/>
    </source>
</evidence>
<dbReference type="Pfam" id="PF00179">
    <property type="entry name" value="UQ_con"/>
    <property type="match status" value="1"/>
</dbReference>
<proteinExistence type="inferred from homology"/>
<dbReference type="PANTHER" id="PTHR24067">
    <property type="entry name" value="UBIQUITIN-CONJUGATING ENZYME E2"/>
    <property type="match status" value="1"/>
</dbReference>
<feature type="active site" description="Glycyl thioester intermediate" evidence="8">
    <location>
        <position position="114"/>
    </location>
</feature>
<evidence type="ECO:0000259" key="11">
    <source>
        <dbReference type="PROSITE" id="PS50127"/>
    </source>
</evidence>
<comment type="similarity">
    <text evidence="9">Belongs to the ubiquitin-conjugating enzyme family.</text>
</comment>
<dbReference type="AlphaFoldDB" id="A0A6J1WZL6"/>
<evidence type="ECO:0000256" key="1">
    <source>
        <dbReference type="ARBA" id="ARBA00005032"/>
    </source>
</evidence>
<dbReference type="KEGG" id="gmw:113518120"/>
<evidence type="ECO:0000313" key="12">
    <source>
        <dbReference type="Proteomes" id="UP001652740"/>
    </source>
</evidence>
<dbReference type="GO" id="GO:0005524">
    <property type="term" value="F:ATP binding"/>
    <property type="evidence" value="ECO:0007669"/>
    <property type="project" value="UniProtKB-UniRule"/>
</dbReference>
<evidence type="ECO:0000313" key="13">
    <source>
        <dbReference type="RefSeq" id="XP_026758690.1"/>
    </source>
</evidence>
<evidence type="ECO:0000256" key="3">
    <source>
        <dbReference type="ARBA" id="ARBA00022741"/>
    </source>
</evidence>
<dbReference type="InterPro" id="IPR023313">
    <property type="entry name" value="UBQ-conjugating_AS"/>
</dbReference>
<dbReference type="InterPro" id="IPR050113">
    <property type="entry name" value="Ub_conjugating_enzyme"/>
</dbReference>
<evidence type="ECO:0000256" key="10">
    <source>
        <dbReference type="SAM" id="MobiDB-lite"/>
    </source>
</evidence>
<dbReference type="Gene3D" id="3.10.110.10">
    <property type="entry name" value="Ubiquitin Conjugating Enzyme"/>
    <property type="match status" value="1"/>
</dbReference>
<feature type="compositionally biased region" description="Polar residues" evidence="10">
    <location>
        <begin position="14"/>
        <end position="23"/>
    </location>
</feature>
<dbReference type="FunFam" id="3.10.110.10:FF:000033">
    <property type="entry name" value="NEDD8-conjugating enzyme UBE2F"/>
    <property type="match status" value="1"/>
</dbReference>
<dbReference type="SMART" id="SM00212">
    <property type="entry name" value="UBCc"/>
    <property type="match status" value="1"/>
</dbReference>
<evidence type="ECO:0000256" key="4">
    <source>
        <dbReference type="ARBA" id="ARBA00022786"/>
    </source>
</evidence>
<name>A0A6J1WZL6_GALME</name>
<dbReference type="GeneID" id="113518120"/>
<evidence type="ECO:0000256" key="2">
    <source>
        <dbReference type="ARBA" id="ARBA00022679"/>
    </source>
</evidence>
<protein>
    <recommendedName>
        <fullName evidence="7">E2 NEDD8-conjugating enzyme</fullName>
        <ecNumber evidence="7">2.3.2.34</ecNumber>
    </recommendedName>
</protein>
<keyword evidence="4 9" id="KW-0833">Ubl conjugation pathway</keyword>
<comment type="pathway">
    <text evidence="1">Protein modification; protein neddylation.</text>
</comment>
<evidence type="ECO:0000256" key="8">
    <source>
        <dbReference type="PROSITE-ProRule" id="PRU10133"/>
    </source>
</evidence>
<dbReference type="CDD" id="cd23794">
    <property type="entry name" value="UBCc_UBE2F_UBE2M"/>
    <property type="match status" value="1"/>
</dbReference>
<dbReference type="InParanoid" id="A0A6J1WZL6"/>